<proteinExistence type="predicted"/>
<feature type="transmembrane region" description="Helical" evidence="2">
    <location>
        <begin position="459"/>
        <end position="478"/>
    </location>
</feature>
<dbReference type="Gene3D" id="2.20.70.10">
    <property type="match status" value="1"/>
</dbReference>
<protein>
    <recommendedName>
        <fullName evidence="3">WW domain-containing protein</fullName>
    </recommendedName>
</protein>
<feature type="compositionally biased region" description="Polar residues" evidence="1">
    <location>
        <begin position="56"/>
        <end position="71"/>
    </location>
</feature>
<keyword evidence="2" id="KW-0812">Transmembrane</keyword>
<gene>
    <name evidence="4" type="ORF">LDAN0321_LOCUS12347</name>
</gene>
<evidence type="ECO:0000256" key="2">
    <source>
        <dbReference type="SAM" id="Phobius"/>
    </source>
</evidence>
<organism evidence="4">
    <name type="scientific">Leptocylindrus danicus</name>
    <dbReference type="NCBI Taxonomy" id="163516"/>
    <lineage>
        <taxon>Eukaryota</taxon>
        <taxon>Sar</taxon>
        <taxon>Stramenopiles</taxon>
        <taxon>Ochrophyta</taxon>
        <taxon>Bacillariophyta</taxon>
        <taxon>Coscinodiscophyceae</taxon>
        <taxon>Chaetocerotophycidae</taxon>
        <taxon>Leptocylindrales</taxon>
        <taxon>Leptocylindraceae</taxon>
        <taxon>Leptocylindrus</taxon>
    </lineage>
</organism>
<feature type="region of interest" description="Disordered" evidence="1">
    <location>
        <begin position="22"/>
        <end position="78"/>
    </location>
</feature>
<sequence>MLACVSFNPKITTITRSIIHKLTNGNSNQTNRNEQPNQPEKRRNIEKIQPKEQQKNKQMMSSHNSIQSSNNDEAKAREDQDVASLLTIPITTAETTGTGTKFIKCQITRLPQHGTLYDLTAPTTPLRSNDLLSKLIEINKIADKEGLTCSVLYKAEAGWFSIPDTMSNGTSIHDPTPIDPDWLEYRTVEIDPMWSLTEGIPSSSPSLPQRVIVQVQNSNDEPVLHIGNEEDGDKQNEKSIHDNGDDGTLLNVWTLSTLVGEDDSCWGDNDDDTQNELSSCKTKARLGNITLMDADRDVDRVRVDVRTGNGMLTIHPLDLSYVDFNTCSNRTRYYTYGDSGEDSTLSSSSLEWNCVGDGANDLWMSFLAQPSDVGPILSRTTYQSLVPGHDTINITVYDGAGGPCPNDEERRVPLDENGHSYTSHHSTCFVVSGTIPVMVRQPRNISRGRNIIRDVPIQAWAGMGGVLLCIIFVIVTAVKKQGGWKFCGGGCQKKYLPTIRSLPRQRGDPRNESSSLSPSSSSSFSSDPNEQAVIEISAAALPDDDLTKSQRKSPETVPIRRRSSNLKTLQRRLSVQWYAFRDQVSGDTYYQNRHTRRVTWTKPREDEKVQLISNETTSSATSKPKRNHHEEPTQEHFLEYEEERECDECEDEELSSSLSLSLMDEDGNRQAEASTDDDCTIEALKLSTTKQSQKRSSENAGGADRKHSPRWRSYKDEATGDSYFMNKYTRRVTWSEPNEEYEPVDDGYLA</sequence>
<dbReference type="InterPro" id="IPR036020">
    <property type="entry name" value="WW_dom_sf"/>
</dbReference>
<feature type="compositionally biased region" description="Polar residues" evidence="1">
    <location>
        <begin position="611"/>
        <end position="622"/>
    </location>
</feature>
<dbReference type="SUPFAM" id="SSF51045">
    <property type="entry name" value="WW domain"/>
    <property type="match status" value="1"/>
</dbReference>
<dbReference type="InterPro" id="IPR001202">
    <property type="entry name" value="WW_dom"/>
</dbReference>
<evidence type="ECO:0000256" key="1">
    <source>
        <dbReference type="SAM" id="MobiDB-lite"/>
    </source>
</evidence>
<feature type="compositionally biased region" description="Acidic residues" evidence="1">
    <location>
        <begin position="737"/>
        <end position="750"/>
    </location>
</feature>
<feature type="compositionally biased region" description="Basic and acidic residues" evidence="1">
    <location>
        <begin position="545"/>
        <end position="554"/>
    </location>
</feature>
<feature type="domain" description="WW" evidence="3">
    <location>
        <begin position="571"/>
        <end position="605"/>
    </location>
</feature>
<feature type="region of interest" description="Disordered" evidence="1">
    <location>
        <begin position="224"/>
        <end position="244"/>
    </location>
</feature>
<dbReference type="PROSITE" id="PS50020">
    <property type="entry name" value="WW_DOMAIN_2"/>
    <property type="match status" value="2"/>
</dbReference>
<evidence type="ECO:0000259" key="3">
    <source>
        <dbReference type="PROSITE" id="PS50020"/>
    </source>
</evidence>
<accession>A0A7S2KV57</accession>
<dbReference type="AlphaFoldDB" id="A0A7S2KV57"/>
<feature type="region of interest" description="Disordered" evidence="1">
    <location>
        <begin position="602"/>
        <end position="643"/>
    </location>
</feature>
<feature type="domain" description="WW" evidence="3">
    <location>
        <begin position="705"/>
        <end position="739"/>
    </location>
</feature>
<name>A0A7S2KV57_9STRA</name>
<keyword evidence="2" id="KW-0472">Membrane</keyword>
<feature type="region of interest" description="Disordered" evidence="1">
    <location>
        <begin position="686"/>
        <end position="750"/>
    </location>
</feature>
<feature type="region of interest" description="Disordered" evidence="1">
    <location>
        <begin position="500"/>
        <end position="528"/>
    </location>
</feature>
<feature type="compositionally biased region" description="Low complexity" evidence="1">
    <location>
        <begin position="513"/>
        <end position="526"/>
    </location>
</feature>
<dbReference type="EMBL" id="HBGY01019480">
    <property type="protein sequence ID" value="CAD9587733.1"/>
    <property type="molecule type" value="Transcribed_RNA"/>
</dbReference>
<feature type="compositionally biased region" description="Basic and acidic residues" evidence="1">
    <location>
        <begin position="39"/>
        <end position="55"/>
    </location>
</feature>
<feature type="region of interest" description="Disordered" evidence="1">
    <location>
        <begin position="543"/>
        <end position="563"/>
    </location>
</feature>
<evidence type="ECO:0000313" key="4">
    <source>
        <dbReference type="EMBL" id="CAD9587733.1"/>
    </source>
</evidence>
<reference evidence="4" key="1">
    <citation type="submission" date="2021-01" db="EMBL/GenBank/DDBJ databases">
        <authorList>
            <person name="Corre E."/>
            <person name="Pelletier E."/>
            <person name="Niang G."/>
            <person name="Scheremetjew M."/>
            <person name="Finn R."/>
            <person name="Kale V."/>
            <person name="Holt S."/>
            <person name="Cochrane G."/>
            <person name="Meng A."/>
            <person name="Brown T."/>
            <person name="Cohen L."/>
        </authorList>
    </citation>
    <scope>NUCLEOTIDE SEQUENCE</scope>
    <source>
        <strain evidence="4">B650</strain>
    </source>
</reference>
<feature type="compositionally biased region" description="Basic and acidic residues" evidence="1">
    <location>
        <begin position="628"/>
        <end position="639"/>
    </location>
</feature>
<keyword evidence="2" id="KW-1133">Transmembrane helix</keyword>
<feature type="compositionally biased region" description="Polar residues" evidence="1">
    <location>
        <begin position="23"/>
        <end position="38"/>
    </location>
</feature>
<feature type="compositionally biased region" description="Basic and acidic residues" evidence="1">
    <location>
        <begin position="233"/>
        <end position="244"/>
    </location>
</feature>
<dbReference type="SMART" id="SM00456">
    <property type="entry name" value="WW"/>
    <property type="match status" value="2"/>
</dbReference>